<keyword evidence="2" id="KW-1185">Reference proteome</keyword>
<dbReference type="Proteomes" id="UP000306229">
    <property type="component" value="Chromosome"/>
</dbReference>
<organism evidence="1 2">
    <name type="scientific">Aureibaculum algae</name>
    <dbReference type="NCBI Taxonomy" id="2584122"/>
    <lineage>
        <taxon>Bacteria</taxon>
        <taxon>Pseudomonadati</taxon>
        <taxon>Bacteroidota</taxon>
        <taxon>Flavobacteriia</taxon>
        <taxon>Flavobacteriales</taxon>
        <taxon>Flavobacteriaceae</taxon>
        <taxon>Aureibaculum</taxon>
    </lineage>
</organism>
<sequence>MIKKINYIFVFALLLICTSCFEIIEEVSLNEDGSGKVTLTLNLSRSKTKINSIMLLDSVNNYEVPSEHEIRQHFADMVKTVKNTGGITNVTNSINLEDYIFTLSCDFNDVDALNMVVSNFSSKEEAKRIKNHKHFSYDKTNQLFTRSYHYDLAKEIKKTKMEDREVFKTASITTIYRFPKGIASSSNNAAKISKSKKAIMLKISAQDIINQNKSIKNQIKLQK</sequence>
<dbReference type="KEGG" id="fbe:FF125_18025"/>
<protein>
    <submittedName>
        <fullName evidence="1">Uncharacterized protein</fullName>
    </submittedName>
</protein>
<name>A0A5B7TY12_9FLAO</name>
<evidence type="ECO:0000313" key="1">
    <source>
        <dbReference type="EMBL" id="QCX40253.1"/>
    </source>
</evidence>
<dbReference type="RefSeq" id="WP_138951108.1">
    <property type="nucleotide sequence ID" value="NZ_CP040749.1"/>
</dbReference>
<evidence type="ECO:0000313" key="2">
    <source>
        <dbReference type="Proteomes" id="UP000306229"/>
    </source>
</evidence>
<gene>
    <name evidence="1" type="ORF">FF125_18025</name>
</gene>
<dbReference type="EMBL" id="CP040749">
    <property type="protein sequence ID" value="QCX40253.1"/>
    <property type="molecule type" value="Genomic_DNA"/>
</dbReference>
<accession>A0A5B7TY12</accession>
<dbReference type="OrthoDB" id="978751at2"/>
<proteinExistence type="predicted"/>
<dbReference type="AlphaFoldDB" id="A0A5B7TY12"/>
<reference evidence="1 2" key="1">
    <citation type="submission" date="2019-05" db="EMBL/GenBank/DDBJ databases">
        <title>Algicella ahnfeltiae gen. nov., sp. nov., a novel marine bacterium of the family Flavobacteriaceae isolated from a red alga.</title>
        <authorList>
            <person name="Nedashkovskaya O.I."/>
            <person name="Kukhlevskiy A.D."/>
            <person name="Kim S.-G."/>
            <person name="Zhukova N.V."/>
            <person name="Mikhailov V.V."/>
        </authorList>
    </citation>
    <scope>NUCLEOTIDE SEQUENCE [LARGE SCALE GENOMIC DNA]</scope>
    <source>
        <strain evidence="1 2">10Alg115</strain>
    </source>
</reference>